<proteinExistence type="predicted"/>
<reference evidence="2 3" key="1">
    <citation type="submission" date="2023-04" db="EMBL/GenBank/DDBJ databases">
        <title>Bacteria Genome Submission.</title>
        <authorList>
            <person name="Isaac P."/>
        </authorList>
    </citation>
    <scope>NUCLEOTIDE SEQUENCE [LARGE SCALE GENOMIC DNA]</scope>
    <source>
        <strain evidence="2 3">SampleS7P1</strain>
    </source>
</reference>
<feature type="coiled-coil region" evidence="1">
    <location>
        <begin position="133"/>
        <end position="160"/>
    </location>
</feature>
<dbReference type="EMBL" id="CP124685">
    <property type="protein sequence ID" value="WGX76842.1"/>
    <property type="molecule type" value="Genomic_DNA"/>
</dbReference>
<accession>A0ABY8R804</accession>
<keyword evidence="1" id="KW-0175">Coiled coil</keyword>
<evidence type="ECO:0000313" key="3">
    <source>
        <dbReference type="Proteomes" id="UP001239169"/>
    </source>
</evidence>
<evidence type="ECO:0000256" key="1">
    <source>
        <dbReference type="SAM" id="Coils"/>
    </source>
</evidence>
<evidence type="ECO:0000313" key="2">
    <source>
        <dbReference type="EMBL" id="WGX76842.1"/>
    </source>
</evidence>
<dbReference type="Proteomes" id="UP001239169">
    <property type="component" value="Chromosome"/>
</dbReference>
<keyword evidence="3" id="KW-1185">Reference proteome</keyword>
<sequence>MLILDMTLSNKKCIRELLIIKDLIKNPFVEINTNLEFVFEEYKHRVHADEENVNLDDISIAILKTLRLYIKSIIDLDIYNIEYIKDVSKKLFTFNNLIDIKGEYFYLLENVYLDMMELMEDLSYYKLGQDQYKQELTQILELFEQDLEEENLNLEKVLEASY</sequence>
<protein>
    <submittedName>
        <fullName evidence="2">Uncharacterized protein</fullName>
    </submittedName>
</protein>
<gene>
    <name evidence="2" type="ORF">QJS64_07355</name>
</gene>
<name>A0ABY8R804_PARBF</name>
<organism evidence="2 3">
    <name type="scientific">Paraclostridium bifermentans</name>
    <name type="common">Clostridium bifermentans</name>
    <dbReference type="NCBI Taxonomy" id="1490"/>
    <lineage>
        <taxon>Bacteria</taxon>
        <taxon>Bacillati</taxon>
        <taxon>Bacillota</taxon>
        <taxon>Clostridia</taxon>
        <taxon>Peptostreptococcales</taxon>
        <taxon>Peptostreptococcaceae</taxon>
        <taxon>Paraclostridium</taxon>
    </lineage>
</organism>